<evidence type="ECO:0000313" key="2">
    <source>
        <dbReference type="EMBL" id="KAL3861857.1"/>
    </source>
</evidence>
<dbReference type="Proteomes" id="UP001634394">
    <property type="component" value="Unassembled WGS sequence"/>
</dbReference>
<dbReference type="PROSITE" id="PS51257">
    <property type="entry name" value="PROKAR_LIPOPROTEIN"/>
    <property type="match status" value="1"/>
</dbReference>
<name>A0ABD3VJU6_SINWO</name>
<feature type="signal peptide" evidence="1">
    <location>
        <begin position="1"/>
        <end position="20"/>
    </location>
</feature>
<gene>
    <name evidence="2" type="ORF">ACJMK2_007871</name>
</gene>
<evidence type="ECO:0008006" key="4">
    <source>
        <dbReference type="Google" id="ProtNLM"/>
    </source>
</evidence>
<protein>
    <recommendedName>
        <fullName evidence="4">Secreted protein</fullName>
    </recommendedName>
</protein>
<evidence type="ECO:0000313" key="3">
    <source>
        <dbReference type="Proteomes" id="UP001634394"/>
    </source>
</evidence>
<evidence type="ECO:0000256" key="1">
    <source>
        <dbReference type="SAM" id="SignalP"/>
    </source>
</evidence>
<accession>A0ABD3VJU6</accession>
<reference evidence="2 3" key="1">
    <citation type="submission" date="2024-11" db="EMBL/GenBank/DDBJ databases">
        <title>Chromosome-level genome assembly of the freshwater bivalve Anodonta woodiana.</title>
        <authorList>
            <person name="Chen X."/>
        </authorList>
    </citation>
    <scope>NUCLEOTIDE SEQUENCE [LARGE SCALE GENOMIC DNA]</scope>
    <source>
        <strain evidence="2">MN2024</strain>
        <tissue evidence="2">Gills</tissue>
    </source>
</reference>
<dbReference type="AlphaFoldDB" id="A0ABD3VJU6"/>
<feature type="chain" id="PRO_5044766463" description="Secreted protein" evidence="1">
    <location>
        <begin position="21"/>
        <end position="116"/>
    </location>
</feature>
<keyword evidence="1" id="KW-0732">Signal</keyword>
<comment type="caution">
    <text evidence="2">The sequence shown here is derived from an EMBL/GenBank/DDBJ whole genome shotgun (WGS) entry which is preliminary data.</text>
</comment>
<proteinExistence type="predicted"/>
<dbReference type="EMBL" id="JBJQND010000011">
    <property type="protein sequence ID" value="KAL3861857.1"/>
    <property type="molecule type" value="Genomic_DNA"/>
</dbReference>
<sequence length="116" mass="13544">MVKHCWLAFICLMYACAVHGDEDDNRWNTLCIPADIWELDRDIAAAVVSDIYCAYCQRIGDLQCILRWCNRAFILALAAVAKGPFPITEQHYGWPLFPYWPYIHMCPWYPHDDDSD</sequence>
<organism evidence="2 3">
    <name type="scientific">Sinanodonta woodiana</name>
    <name type="common">Chinese pond mussel</name>
    <name type="synonym">Anodonta woodiana</name>
    <dbReference type="NCBI Taxonomy" id="1069815"/>
    <lineage>
        <taxon>Eukaryota</taxon>
        <taxon>Metazoa</taxon>
        <taxon>Spiralia</taxon>
        <taxon>Lophotrochozoa</taxon>
        <taxon>Mollusca</taxon>
        <taxon>Bivalvia</taxon>
        <taxon>Autobranchia</taxon>
        <taxon>Heteroconchia</taxon>
        <taxon>Palaeoheterodonta</taxon>
        <taxon>Unionida</taxon>
        <taxon>Unionoidea</taxon>
        <taxon>Unionidae</taxon>
        <taxon>Unioninae</taxon>
        <taxon>Sinanodonta</taxon>
    </lineage>
</organism>
<keyword evidence="3" id="KW-1185">Reference proteome</keyword>